<evidence type="ECO:0000313" key="6">
    <source>
        <dbReference type="Proteomes" id="UP000027931"/>
    </source>
</evidence>
<dbReference type="InterPro" id="IPR004090">
    <property type="entry name" value="Chemotax_Me-accpt_rcpt"/>
</dbReference>
<proteinExistence type="inferred from homology"/>
<comment type="similarity">
    <text evidence="2">Belongs to the methyl-accepting chemotaxis (MCP) protein family.</text>
</comment>
<dbReference type="GO" id="GO:0004888">
    <property type="term" value="F:transmembrane signaling receptor activity"/>
    <property type="evidence" value="ECO:0007669"/>
    <property type="project" value="InterPro"/>
</dbReference>
<accession>A0A074LTI2</accession>
<dbReference type="eggNOG" id="COG0840">
    <property type="taxonomic scope" value="Bacteria"/>
</dbReference>
<gene>
    <name evidence="5" type="ORF">EL26_04610</name>
</gene>
<dbReference type="RefSeq" id="WP_052035982.1">
    <property type="nucleotide sequence ID" value="NZ_JMIR01000004.1"/>
</dbReference>
<feature type="domain" description="Methyl-accepting transducer" evidence="4">
    <location>
        <begin position="1"/>
        <end position="162"/>
    </location>
</feature>
<dbReference type="SUPFAM" id="SSF58104">
    <property type="entry name" value="Methyl-accepting chemotaxis protein (MCP) signaling domain"/>
    <property type="match status" value="1"/>
</dbReference>
<name>A0A074LTI2_9BACL</name>
<dbReference type="PANTHER" id="PTHR32089">
    <property type="entry name" value="METHYL-ACCEPTING CHEMOTAXIS PROTEIN MCPB"/>
    <property type="match status" value="1"/>
</dbReference>
<dbReference type="AlphaFoldDB" id="A0A074LTI2"/>
<evidence type="ECO:0000256" key="2">
    <source>
        <dbReference type="ARBA" id="ARBA00029447"/>
    </source>
</evidence>
<dbReference type="PANTHER" id="PTHR32089:SF112">
    <property type="entry name" value="LYSOZYME-LIKE PROTEIN-RELATED"/>
    <property type="match status" value="1"/>
</dbReference>
<dbReference type="Pfam" id="PF00015">
    <property type="entry name" value="MCPsignal"/>
    <property type="match status" value="1"/>
</dbReference>
<dbReference type="GO" id="GO:0006935">
    <property type="term" value="P:chemotaxis"/>
    <property type="evidence" value="ECO:0007669"/>
    <property type="project" value="InterPro"/>
</dbReference>
<organism evidence="5 6">
    <name type="scientific">Tumebacillus flagellatus</name>
    <dbReference type="NCBI Taxonomy" id="1157490"/>
    <lineage>
        <taxon>Bacteria</taxon>
        <taxon>Bacillati</taxon>
        <taxon>Bacillota</taxon>
        <taxon>Bacilli</taxon>
        <taxon>Bacillales</taxon>
        <taxon>Alicyclobacillaceae</taxon>
        <taxon>Tumebacillus</taxon>
    </lineage>
</organism>
<dbReference type="STRING" id="1157490.EL26_04610"/>
<dbReference type="Proteomes" id="UP000027931">
    <property type="component" value="Unassembled WGS sequence"/>
</dbReference>
<reference evidence="5 6" key="1">
    <citation type="journal article" date="2013" name="Int. J. Syst. Evol. Microbiol.">
        <title>Tumebacillus flagellatus sp. nov., an alpha-amylase/pullulanase-producing bacterium isolated from cassava wastewater.</title>
        <authorList>
            <person name="Wang Q."/>
            <person name="Xie N."/>
            <person name="Qin Y."/>
            <person name="Shen N."/>
            <person name="Zhu J."/>
            <person name="Mi H."/>
            <person name="Huang R."/>
        </authorList>
    </citation>
    <scope>NUCLEOTIDE SEQUENCE [LARGE SCALE GENOMIC DNA]</scope>
    <source>
        <strain evidence="5 6">GST4</strain>
    </source>
</reference>
<dbReference type="GO" id="GO:0007165">
    <property type="term" value="P:signal transduction"/>
    <property type="evidence" value="ECO:0007669"/>
    <property type="project" value="UniProtKB-KW"/>
</dbReference>
<comment type="caution">
    <text evidence="5">The sequence shown here is derived from an EMBL/GenBank/DDBJ whole genome shotgun (WGS) entry which is preliminary data.</text>
</comment>
<dbReference type="GO" id="GO:0016020">
    <property type="term" value="C:membrane"/>
    <property type="evidence" value="ECO:0007669"/>
    <property type="project" value="InterPro"/>
</dbReference>
<dbReference type="PROSITE" id="PS50111">
    <property type="entry name" value="CHEMOTAXIS_TRANSDUC_2"/>
    <property type="match status" value="1"/>
</dbReference>
<dbReference type="Gene3D" id="1.10.287.950">
    <property type="entry name" value="Methyl-accepting chemotaxis protein"/>
    <property type="match status" value="1"/>
</dbReference>
<evidence type="ECO:0000256" key="3">
    <source>
        <dbReference type="PROSITE-ProRule" id="PRU00284"/>
    </source>
</evidence>
<sequence length="162" mass="17422">MTIAASHKELVTDLHSGIKAIDSAVAEIQRTEESSMRTKELAEFLNEKIKEIDAITVSINRIATMTKMLALNAGIEAARAGEHGRGFSVVASEVRKLSEQSAEATTSIKNVIQAVQGLTSDLFQSVDEETKSVESSVAAMRQAKASFHTIVENLADDASSEE</sequence>
<evidence type="ECO:0000313" key="5">
    <source>
        <dbReference type="EMBL" id="KEO84389.1"/>
    </source>
</evidence>
<keyword evidence="1 3" id="KW-0807">Transducer</keyword>
<evidence type="ECO:0000256" key="1">
    <source>
        <dbReference type="ARBA" id="ARBA00023224"/>
    </source>
</evidence>
<evidence type="ECO:0000259" key="4">
    <source>
        <dbReference type="PROSITE" id="PS50111"/>
    </source>
</evidence>
<dbReference type="OrthoDB" id="9765776at2"/>
<dbReference type="PRINTS" id="PR00260">
    <property type="entry name" value="CHEMTRNSDUCR"/>
</dbReference>
<protein>
    <recommendedName>
        <fullName evidence="4">Methyl-accepting transducer domain-containing protein</fullName>
    </recommendedName>
</protein>
<keyword evidence="6" id="KW-1185">Reference proteome</keyword>
<dbReference type="InterPro" id="IPR004089">
    <property type="entry name" value="MCPsignal_dom"/>
</dbReference>
<dbReference type="EMBL" id="JMIR01000004">
    <property type="protein sequence ID" value="KEO84389.1"/>
    <property type="molecule type" value="Genomic_DNA"/>
</dbReference>